<dbReference type="Proteomes" id="UP000287394">
    <property type="component" value="Chromosome"/>
</dbReference>
<evidence type="ECO:0000256" key="1">
    <source>
        <dbReference type="ARBA" id="ARBA00004651"/>
    </source>
</evidence>
<dbReference type="PROSITE" id="PS00211">
    <property type="entry name" value="ABC_TRANSPORTER_1"/>
    <property type="match status" value="1"/>
</dbReference>
<dbReference type="InterPro" id="IPR027417">
    <property type="entry name" value="P-loop_NTPase"/>
</dbReference>
<dbReference type="Gene3D" id="1.20.1560.10">
    <property type="entry name" value="ABC transporter type 1, transmembrane domain"/>
    <property type="match status" value="1"/>
</dbReference>
<dbReference type="InterPro" id="IPR003439">
    <property type="entry name" value="ABC_transporter-like_ATP-bd"/>
</dbReference>
<dbReference type="GO" id="GO:0005886">
    <property type="term" value="C:plasma membrane"/>
    <property type="evidence" value="ECO:0007669"/>
    <property type="project" value="UniProtKB-SubCell"/>
</dbReference>
<dbReference type="AlphaFoldDB" id="A0A402D029"/>
<protein>
    <submittedName>
        <fullName evidence="8">ABC transporter</fullName>
    </submittedName>
</protein>
<dbReference type="EMBL" id="AP025739">
    <property type="protein sequence ID" value="BDI33810.1"/>
    <property type="molecule type" value="Genomic_DNA"/>
</dbReference>
<comment type="subcellular location">
    <subcellularLocation>
        <location evidence="1">Cell membrane</location>
        <topology evidence="1">Multi-pass membrane protein</topology>
    </subcellularLocation>
</comment>
<keyword evidence="9" id="KW-1185">Reference proteome</keyword>
<dbReference type="GO" id="GO:0015421">
    <property type="term" value="F:ABC-type oligopeptide transporter activity"/>
    <property type="evidence" value="ECO:0007669"/>
    <property type="project" value="TreeGrafter"/>
</dbReference>
<evidence type="ECO:0000256" key="2">
    <source>
        <dbReference type="ARBA" id="ARBA00022448"/>
    </source>
</evidence>
<dbReference type="SMART" id="SM00382">
    <property type="entry name" value="AAA"/>
    <property type="match status" value="1"/>
</dbReference>
<dbReference type="PANTHER" id="PTHR43394:SF1">
    <property type="entry name" value="ATP-BINDING CASSETTE SUB-FAMILY B MEMBER 10, MITOCHONDRIAL"/>
    <property type="match status" value="1"/>
</dbReference>
<dbReference type="PANTHER" id="PTHR43394">
    <property type="entry name" value="ATP-DEPENDENT PERMEASE MDL1, MITOCHONDRIAL"/>
    <property type="match status" value="1"/>
</dbReference>
<dbReference type="CDD" id="cd18563">
    <property type="entry name" value="ABC_6TM_exporter_like"/>
    <property type="match status" value="1"/>
</dbReference>
<dbReference type="GO" id="GO:0090374">
    <property type="term" value="P:oligopeptide export from mitochondrion"/>
    <property type="evidence" value="ECO:0007669"/>
    <property type="project" value="TreeGrafter"/>
</dbReference>
<dbReference type="InterPro" id="IPR003593">
    <property type="entry name" value="AAA+_ATPase"/>
</dbReference>
<name>A0A402D029_9BACT</name>
<dbReference type="Gene3D" id="3.40.50.300">
    <property type="entry name" value="P-loop containing nucleotide triphosphate hydrolases"/>
    <property type="match status" value="1"/>
</dbReference>
<keyword evidence="7" id="KW-0472">Membrane</keyword>
<keyword evidence="4" id="KW-0547">Nucleotide-binding</keyword>
<dbReference type="Pfam" id="PF00005">
    <property type="entry name" value="ABC_tran"/>
    <property type="match status" value="1"/>
</dbReference>
<accession>A0A402D029</accession>
<evidence type="ECO:0000313" key="9">
    <source>
        <dbReference type="Proteomes" id="UP000287394"/>
    </source>
</evidence>
<evidence type="ECO:0000256" key="5">
    <source>
        <dbReference type="ARBA" id="ARBA00022840"/>
    </source>
</evidence>
<evidence type="ECO:0000313" key="8">
    <source>
        <dbReference type="EMBL" id="BDI33810.1"/>
    </source>
</evidence>
<dbReference type="GO" id="GO:0016887">
    <property type="term" value="F:ATP hydrolysis activity"/>
    <property type="evidence" value="ECO:0007669"/>
    <property type="project" value="InterPro"/>
</dbReference>
<dbReference type="FunCoup" id="A0A402D029">
    <property type="interactions" value="394"/>
</dbReference>
<dbReference type="SUPFAM" id="SSF90123">
    <property type="entry name" value="ABC transporter transmembrane region"/>
    <property type="match status" value="1"/>
</dbReference>
<proteinExistence type="predicted"/>
<dbReference type="Pfam" id="PF00664">
    <property type="entry name" value="ABC_membrane"/>
    <property type="match status" value="1"/>
</dbReference>
<evidence type="ECO:0000256" key="7">
    <source>
        <dbReference type="ARBA" id="ARBA00023136"/>
    </source>
</evidence>
<keyword evidence="5" id="KW-0067">ATP-binding</keyword>
<dbReference type="SUPFAM" id="SSF52540">
    <property type="entry name" value="P-loop containing nucleoside triphosphate hydrolases"/>
    <property type="match status" value="1"/>
</dbReference>
<gene>
    <name evidence="8" type="ORF">CCAX7_58610</name>
</gene>
<dbReference type="KEGG" id="ccot:CCAX7_58610"/>
<evidence type="ECO:0000256" key="3">
    <source>
        <dbReference type="ARBA" id="ARBA00022692"/>
    </source>
</evidence>
<dbReference type="InterPro" id="IPR017871">
    <property type="entry name" value="ABC_transporter-like_CS"/>
</dbReference>
<keyword evidence="2" id="KW-0813">Transport</keyword>
<keyword evidence="3" id="KW-0812">Transmembrane</keyword>
<dbReference type="RefSeq" id="WP_165864389.1">
    <property type="nucleotide sequence ID" value="NZ_AP025739.1"/>
</dbReference>
<dbReference type="FunFam" id="3.40.50.300:FF:000287">
    <property type="entry name" value="Multidrug ABC transporter ATP-binding protein"/>
    <property type="match status" value="1"/>
</dbReference>
<dbReference type="InterPro" id="IPR011527">
    <property type="entry name" value="ABC1_TM_dom"/>
</dbReference>
<dbReference type="PROSITE" id="PS50929">
    <property type="entry name" value="ABC_TM1F"/>
    <property type="match status" value="1"/>
</dbReference>
<dbReference type="PROSITE" id="PS50893">
    <property type="entry name" value="ABC_TRANSPORTER_2"/>
    <property type="match status" value="1"/>
</dbReference>
<organism evidence="8 9">
    <name type="scientific">Capsulimonas corticalis</name>
    <dbReference type="NCBI Taxonomy" id="2219043"/>
    <lineage>
        <taxon>Bacteria</taxon>
        <taxon>Bacillati</taxon>
        <taxon>Armatimonadota</taxon>
        <taxon>Armatimonadia</taxon>
        <taxon>Capsulimonadales</taxon>
        <taxon>Capsulimonadaceae</taxon>
        <taxon>Capsulimonas</taxon>
    </lineage>
</organism>
<dbReference type="GO" id="GO:0005524">
    <property type="term" value="F:ATP binding"/>
    <property type="evidence" value="ECO:0007669"/>
    <property type="project" value="UniProtKB-KW"/>
</dbReference>
<dbReference type="InterPro" id="IPR039421">
    <property type="entry name" value="Type_1_exporter"/>
</dbReference>
<sequence length="750" mass="82915">MALLDDLPDAVRASLVGVRDGEELVDGTRLSLAGDIGRDGSFGERWLIADRRAVYVATVGKGGGVTRDLELALSQIREVRIDTLVGSGALIVETNSGATIEALRFSAALAPKFGVAARALEAMAKDEEPPETSAADVERKVCPKCGDPLPDDTNVCVKCVDKRAVLRRLLSYAFPFRMQCILIAVLMLAGTAVGVVPPIFQQRLTDEVLVPHKHFGWIGGIVLGLILVSVLSRALTIWRGRLAAWISNRMVYVLRTQAYNRLQDLSLGYYDKRQTGSLLARVTQDVNELQNFMVDGIQFFLVNSLTIVGILVIMFRYNWLLTLLVLIPVPITVYLVNATWKRLRGRLVRLYYLRSNLSASLTSVLSGVRVVKAFAQEEREKDQFEDRSAKLRDATSYYDMGVATYFPMIEFVTTLGVYIIWLIGGREVFGNLSNKPSEGMTLGVLGMFLSYTAMLLGPLQGMTRIADWLSRSTASAERVFEVIDAEPDIQSAEDAVRMPRIEGHVELRSVRFSYDKNQPVLDGVSIDVKAGEMIGLVGHSGAGKSTIINLLSRFYDVKEGAILIDGVDIRKIDLGDLRRQIGVVLQEPYLFPGSIADNIKYAHPDAGPEEIMQAAKAANAHEFIMRFPDGYDTFVGERGARLSGGERQRISIARAILHDPRILILDEATASVDTQTEKKIQDAIARLVAGRTTFAIAHRLSTLRNADRLMVIERGKLVELGTHDELLAKPDGVFRKLVDLQREVNQINEL</sequence>
<evidence type="ECO:0000256" key="6">
    <source>
        <dbReference type="ARBA" id="ARBA00022989"/>
    </source>
</evidence>
<dbReference type="InterPro" id="IPR036640">
    <property type="entry name" value="ABC1_TM_sf"/>
</dbReference>
<keyword evidence="6" id="KW-1133">Transmembrane helix</keyword>
<reference evidence="8 9" key="1">
    <citation type="journal article" date="2019" name="Int. J. Syst. Evol. Microbiol.">
        <title>Capsulimonas corticalis gen. nov., sp. nov., an aerobic capsulated bacterium, of a novel bacterial order, Capsulimonadales ord. nov., of the class Armatimonadia of the phylum Armatimonadetes.</title>
        <authorList>
            <person name="Li J."/>
            <person name="Kudo C."/>
            <person name="Tonouchi A."/>
        </authorList>
    </citation>
    <scope>NUCLEOTIDE SEQUENCE [LARGE SCALE GENOMIC DNA]</scope>
    <source>
        <strain evidence="8 9">AX-7</strain>
    </source>
</reference>
<evidence type="ECO:0000256" key="4">
    <source>
        <dbReference type="ARBA" id="ARBA00022741"/>
    </source>
</evidence>